<accession>A0ACC1N938</accession>
<evidence type="ECO:0000313" key="1">
    <source>
        <dbReference type="EMBL" id="KAJ2975490.1"/>
    </source>
</evidence>
<dbReference type="EMBL" id="JAPDGR010002500">
    <property type="protein sequence ID" value="KAJ2975490.1"/>
    <property type="molecule type" value="Genomic_DNA"/>
</dbReference>
<reference evidence="1" key="1">
    <citation type="submission" date="2022-10" db="EMBL/GenBank/DDBJ databases">
        <title>Genome Sequence of Xylaria curta.</title>
        <authorList>
            <person name="Buettner E."/>
        </authorList>
    </citation>
    <scope>NUCLEOTIDE SEQUENCE</scope>
    <source>
        <strain evidence="1">Babe10</strain>
    </source>
</reference>
<dbReference type="Proteomes" id="UP001143856">
    <property type="component" value="Unassembled WGS sequence"/>
</dbReference>
<evidence type="ECO:0000313" key="2">
    <source>
        <dbReference type="Proteomes" id="UP001143856"/>
    </source>
</evidence>
<keyword evidence="2" id="KW-1185">Reference proteome</keyword>
<protein>
    <submittedName>
        <fullName evidence="1">Uncharacterized protein</fullName>
    </submittedName>
</protein>
<sequence length="835" mass="92869">MANNIDASSSDEKDSVGLHTHMKTDTNHASPEFSVSDAYLVDSTPPTVAQLIKDKNREWEDIKSKGIPLALLDLPVDVLRLILTYTNDLIAVALTHSALYKLAVPNIYSRFDIVWPDSSTPNESSKSVDALSYGLATLSLPSRFAESVNRWRGAVLGQPKASHRLANNEYAKYIRKFSIGDGPSEWTSEYLINKESGKMLGTLVAIAISKMANLESFVWDMPTGVLSDVFMALSSLEDDQGQAKLEKVWVRWHDNSSTTPGSSSASSPTTTLPPFNPPPPHPPIQTFPAPLPGVISNSVGNYVSATTSNAAAQPKSYAQSCVEYPTFSILPPLKSLTVLEIDDISYLDEMSVLIERSASRLKELRVGISKTAYKLHDFAQPWDGANLQQVDYEANWPGESRIPTTRLGGVLGVLVGRIHDIRRKSNPKSHEESASEDNTKLPKEAKTLGSANKDGEVPQPRSTVNGGLPDSCSDHKRLDAKLKLETLALERVTLSIAVCSRAIDWRNMTSLTILGCRHHDALWKALRRQYQPTPPAHGSPPGALVRYHLSLKHISTDLASPALISFMKETIAPNTMESIFLQDRQHTVKPSVTLEQVFKCTVKRHRNSLKKLLIDSSEDNSTSTAIIGTSGRWRHWAIRDEFFSYITSGRMTSLRELGMVIDLKDWHTLLQQLPQMANLRSLYIPQMVDRASRPTLAPKELALQIVDIISLRREVQLTYVGLWHKCFEITEAEHGDSGNNRFQDDNDHAISVDDVDHMDGNSEGEEETDEDEDDVNEPWLDTDDEVAEEASDDGQSEADSFVEATTNSALPRLRLREILYYDDKVELFRARHGKL</sequence>
<comment type="caution">
    <text evidence="1">The sequence shown here is derived from an EMBL/GenBank/DDBJ whole genome shotgun (WGS) entry which is preliminary data.</text>
</comment>
<organism evidence="1 2">
    <name type="scientific">Xylaria curta</name>
    <dbReference type="NCBI Taxonomy" id="42375"/>
    <lineage>
        <taxon>Eukaryota</taxon>
        <taxon>Fungi</taxon>
        <taxon>Dikarya</taxon>
        <taxon>Ascomycota</taxon>
        <taxon>Pezizomycotina</taxon>
        <taxon>Sordariomycetes</taxon>
        <taxon>Xylariomycetidae</taxon>
        <taxon>Xylariales</taxon>
        <taxon>Xylariaceae</taxon>
        <taxon>Xylaria</taxon>
    </lineage>
</organism>
<gene>
    <name evidence="1" type="ORF">NUW58_g8340</name>
</gene>
<name>A0ACC1N938_9PEZI</name>
<proteinExistence type="predicted"/>